<name>A0A9X8E2B9_APHAT</name>
<comment type="caution">
    <text evidence="1">The sequence shown here is derived from an EMBL/GenBank/DDBJ whole genome shotgun (WGS) entry which is preliminary data.</text>
</comment>
<proteinExistence type="predicted"/>
<dbReference type="Proteomes" id="UP000275652">
    <property type="component" value="Unassembled WGS sequence"/>
</dbReference>
<dbReference type="Gene3D" id="1.20.1110.10">
    <property type="entry name" value="Calcium-transporting ATPase, transmembrane domain"/>
    <property type="match status" value="1"/>
</dbReference>
<accession>A0A9X8E2B9</accession>
<sequence>MYLQLSLSDLGLYFSARATDGGLACLVTCPGKPLGLATALSAASATLLALFWPFQTMQRVSERLVAVTWVFVILGFGLQELAKGAAVGCLERVLPEADNSAEWQRRNRLALLHQHQAARQDGTLAIGLDSAVDRLARLDIELKAVRSVLQAASASCH</sequence>
<dbReference type="EMBL" id="QUTI01022050">
    <property type="protein sequence ID" value="RLO08223.1"/>
    <property type="molecule type" value="Genomic_DNA"/>
</dbReference>
<dbReference type="AlphaFoldDB" id="A0A9X8E2B9"/>
<organism evidence="1 2">
    <name type="scientific">Aphanomyces astaci</name>
    <name type="common">Crayfish plague agent</name>
    <dbReference type="NCBI Taxonomy" id="112090"/>
    <lineage>
        <taxon>Eukaryota</taxon>
        <taxon>Sar</taxon>
        <taxon>Stramenopiles</taxon>
        <taxon>Oomycota</taxon>
        <taxon>Saprolegniomycetes</taxon>
        <taxon>Saprolegniales</taxon>
        <taxon>Verrucalvaceae</taxon>
        <taxon>Aphanomyces</taxon>
    </lineage>
</organism>
<evidence type="ECO:0000313" key="1">
    <source>
        <dbReference type="EMBL" id="RLO08223.1"/>
    </source>
</evidence>
<protein>
    <submittedName>
        <fullName evidence="1">Uncharacterized protein</fullName>
    </submittedName>
</protein>
<gene>
    <name evidence="1" type="ORF">DYB28_008100</name>
</gene>
<evidence type="ECO:0000313" key="2">
    <source>
        <dbReference type="Proteomes" id="UP000275652"/>
    </source>
</evidence>
<reference evidence="1 2" key="1">
    <citation type="journal article" date="2018" name="J. Invertebr. Pathol.">
        <title>New genotyping method for the causative agent of crayfish plague (Aphanomyces astaci) based on whole genome data.</title>
        <authorList>
            <person name="Minardi D."/>
            <person name="Studholme D.J."/>
            <person name="van der Giezen M."/>
            <person name="Pretto T."/>
            <person name="Oidtmann B."/>
        </authorList>
    </citation>
    <scope>NUCLEOTIDE SEQUENCE [LARGE SCALE GENOMIC DNA]</scope>
    <source>
        <strain evidence="1 2">KB13</strain>
    </source>
</reference>